<accession>A0A177SVF1</accession>
<dbReference type="Proteomes" id="UP000077752">
    <property type="component" value="Unassembled WGS sequence"/>
</dbReference>
<dbReference type="EMBL" id="LUCV01000003">
    <property type="protein sequence ID" value="OAI94935.1"/>
    <property type="molecule type" value="Genomic_DNA"/>
</dbReference>
<evidence type="ECO:0000256" key="14">
    <source>
        <dbReference type="HAMAP-Rule" id="MF_00286"/>
    </source>
</evidence>
<keyword evidence="12 14" id="KW-0143">Chaperone</keyword>
<evidence type="ECO:0000256" key="1">
    <source>
        <dbReference type="ARBA" id="ARBA00004429"/>
    </source>
</evidence>
<dbReference type="SUPFAM" id="SSF158442">
    <property type="entry name" value="DsbB-like"/>
    <property type="match status" value="1"/>
</dbReference>
<proteinExistence type="inferred from homology"/>
<keyword evidence="10 14" id="KW-0472">Membrane</keyword>
<feature type="topological domain" description="Cytoplasmic" evidence="14">
    <location>
        <begin position="1"/>
        <end position="9"/>
    </location>
</feature>
<feature type="topological domain" description="Cytoplasmic" evidence="14">
    <location>
        <begin position="162"/>
        <end position="173"/>
    </location>
</feature>
<feature type="transmembrane region" description="Helical" evidence="15">
    <location>
        <begin position="68"/>
        <end position="89"/>
    </location>
</feature>
<evidence type="ECO:0000313" key="17">
    <source>
        <dbReference type="Proteomes" id="UP000077752"/>
    </source>
</evidence>
<evidence type="ECO:0000256" key="4">
    <source>
        <dbReference type="ARBA" id="ARBA00022475"/>
    </source>
</evidence>
<feature type="transmembrane region" description="Helical" evidence="15">
    <location>
        <begin position="143"/>
        <end position="160"/>
    </location>
</feature>
<evidence type="ECO:0000256" key="7">
    <source>
        <dbReference type="ARBA" id="ARBA00022982"/>
    </source>
</evidence>
<dbReference type="GO" id="GO:0006457">
    <property type="term" value="P:protein folding"/>
    <property type="evidence" value="ECO:0007669"/>
    <property type="project" value="InterPro"/>
</dbReference>
<keyword evidence="5" id="KW-0997">Cell inner membrane</keyword>
<evidence type="ECO:0000256" key="13">
    <source>
        <dbReference type="ARBA" id="ARBA00023284"/>
    </source>
</evidence>
<name>A0A177SVF1_PSEPU</name>
<dbReference type="PANTHER" id="PTHR36570">
    <property type="entry name" value="DISULFIDE BOND FORMATION PROTEIN B"/>
    <property type="match status" value="1"/>
</dbReference>
<feature type="topological domain" description="Periplasmic" evidence="14">
    <location>
        <begin position="27"/>
        <end position="44"/>
    </location>
</feature>
<dbReference type="RefSeq" id="WP_064301084.1">
    <property type="nucleotide sequence ID" value="NZ_LUCV01000003.1"/>
</dbReference>
<evidence type="ECO:0000256" key="11">
    <source>
        <dbReference type="ARBA" id="ARBA00023157"/>
    </source>
</evidence>
<comment type="subcellular location">
    <subcellularLocation>
        <location evidence="1">Cell inner membrane</location>
        <topology evidence="1">Multi-pass membrane protein</topology>
    </subcellularLocation>
    <subcellularLocation>
        <location evidence="14">Cell membrane</location>
        <topology evidence="14">Multi-pass membrane protein</topology>
    </subcellularLocation>
</comment>
<evidence type="ECO:0000256" key="10">
    <source>
        <dbReference type="ARBA" id="ARBA00023136"/>
    </source>
</evidence>
<comment type="caution">
    <text evidence="14">Lacks conserved residue(s) required for the propagation of feature annotation.</text>
</comment>
<evidence type="ECO:0000256" key="5">
    <source>
        <dbReference type="ARBA" id="ARBA00022519"/>
    </source>
</evidence>
<dbReference type="InterPro" id="IPR003752">
    <property type="entry name" value="DiS_bond_form_DsbB/BdbC"/>
</dbReference>
<evidence type="ECO:0000256" key="15">
    <source>
        <dbReference type="SAM" id="Phobius"/>
    </source>
</evidence>
<dbReference type="InterPro" id="IPR022920">
    <property type="entry name" value="Disulphide_bond_form_DsbB"/>
</dbReference>
<dbReference type="GO" id="GO:0015035">
    <property type="term" value="F:protein-disulfide reductase activity"/>
    <property type="evidence" value="ECO:0007669"/>
    <property type="project" value="UniProtKB-UniRule"/>
</dbReference>
<evidence type="ECO:0000256" key="9">
    <source>
        <dbReference type="ARBA" id="ARBA00023002"/>
    </source>
</evidence>
<feature type="disulfide bond" description="Redox-active" evidence="14">
    <location>
        <begin position="36"/>
        <end position="39"/>
    </location>
</feature>
<dbReference type="Gene3D" id="1.20.1550.10">
    <property type="entry name" value="DsbB-like"/>
    <property type="match status" value="1"/>
</dbReference>
<reference evidence="16 17" key="1">
    <citation type="submission" date="2016-03" db="EMBL/GenBank/DDBJ databases">
        <title>Draft Genome Assembly of Pseudomonas putida strain CBF10-2.</title>
        <authorList>
            <person name="Iyer R.S."/>
            <person name="Damania A."/>
        </authorList>
    </citation>
    <scope>NUCLEOTIDE SEQUENCE [LARGE SCALE GENOMIC DNA]</scope>
    <source>
        <strain evidence="16 17">CBF10-2</strain>
    </source>
</reference>
<gene>
    <name evidence="14" type="primary">dsbB</name>
    <name evidence="16" type="ORF">AYO28_05340</name>
</gene>
<keyword evidence="8 14" id="KW-1133">Transmembrane helix</keyword>
<keyword evidence="4 14" id="KW-1003">Cell membrane</keyword>
<keyword evidence="9 14" id="KW-0560">Oxidoreductase</keyword>
<keyword evidence="6 14" id="KW-0812">Transmembrane</keyword>
<comment type="function">
    <text evidence="14">Required for disulfide bond formation in some periplasmic proteins. Acts by oxidizing the DsbA protein.</text>
</comment>
<feature type="transmembrane region" description="Helical" evidence="15">
    <location>
        <begin position="44"/>
        <end position="61"/>
    </location>
</feature>
<evidence type="ECO:0000256" key="12">
    <source>
        <dbReference type="ARBA" id="ARBA00023186"/>
    </source>
</evidence>
<evidence type="ECO:0000313" key="16">
    <source>
        <dbReference type="EMBL" id="OAI94935.1"/>
    </source>
</evidence>
<evidence type="ECO:0000256" key="6">
    <source>
        <dbReference type="ARBA" id="ARBA00022692"/>
    </source>
</evidence>
<sequence>MPLACLRSFFFPAFLASLLVLCGSFYLELGLGLAACPLCLGQRFLLATFSLTCLVAMLRAPGRVAARIWLWACLAQSLAGSALAARHVWLQGLFPSPEIPCEQSLAYLLEQGTASQWLHALVLGSAECVPITWSFFSLSVPEWSLLAFVGLAVAVLIRLLPQRRLNLADSAGS</sequence>
<keyword evidence="11 14" id="KW-1015">Disulfide bond</keyword>
<dbReference type="GO" id="GO:0009055">
    <property type="term" value="F:electron transfer activity"/>
    <property type="evidence" value="ECO:0007669"/>
    <property type="project" value="UniProtKB-UniRule"/>
</dbReference>
<evidence type="ECO:0000256" key="3">
    <source>
        <dbReference type="ARBA" id="ARBA00022448"/>
    </source>
</evidence>
<protein>
    <recommendedName>
        <fullName evidence="14">Disulfide bond formation protein B</fullName>
    </recommendedName>
    <alternativeName>
        <fullName evidence="14">Disulfide oxidoreductase</fullName>
    </alternativeName>
</protein>
<organism evidence="16 17">
    <name type="scientific">Pseudomonas putida</name>
    <name type="common">Arthrobacter siderocapsulatus</name>
    <dbReference type="NCBI Taxonomy" id="303"/>
    <lineage>
        <taxon>Bacteria</taxon>
        <taxon>Pseudomonadati</taxon>
        <taxon>Pseudomonadota</taxon>
        <taxon>Gammaproteobacteria</taxon>
        <taxon>Pseudomonadales</taxon>
        <taxon>Pseudomonadaceae</taxon>
        <taxon>Pseudomonas</taxon>
    </lineage>
</organism>
<evidence type="ECO:0000256" key="2">
    <source>
        <dbReference type="ARBA" id="ARBA00008823"/>
    </source>
</evidence>
<dbReference type="InterPro" id="IPR023380">
    <property type="entry name" value="DsbB-like_sf"/>
</dbReference>
<evidence type="ECO:0000256" key="8">
    <source>
        <dbReference type="ARBA" id="ARBA00022989"/>
    </source>
</evidence>
<dbReference type="InterPro" id="IPR050183">
    <property type="entry name" value="DsbB"/>
</dbReference>
<dbReference type="PANTHER" id="PTHR36570:SF3">
    <property type="entry name" value="DISULFIDE BOND FORMATION PROTEIN B"/>
    <property type="match status" value="1"/>
</dbReference>
<comment type="similarity">
    <text evidence="2 14">Belongs to the DsbB family.</text>
</comment>
<dbReference type="HAMAP" id="MF_00286">
    <property type="entry name" value="DsbB"/>
    <property type="match status" value="1"/>
</dbReference>
<keyword evidence="3 14" id="KW-0813">Transport</keyword>
<keyword evidence="7 14" id="KW-0249">Electron transport</keyword>
<feature type="topological domain" description="Cytoplasmic" evidence="14">
    <location>
        <begin position="62"/>
        <end position="67"/>
    </location>
</feature>
<dbReference type="GO" id="GO:0005886">
    <property type="term" value="C:plasma membrane"/>
    <property type="evidence" value="ECO:0007669"/>
    <property type="project" value="UniProtKB-SubCell"/>
</dbReference>
<comment type="caution">
    <text evidence="16">The sequence shown here is derived from an EMBL/GenBank/DDBJ whole genome shotgun (WGS) entry which is preliminary data.</text>
</comment>
<dbReference type="Pfam" id="PF02600">
    <property type="entry name" value="DsbB"/>
    <property type="match status" value="1"/>
</dbReference>
<keyword evidence="13 14" id="KW-0676">Redox-active center</keyword>
<dbReference type="AlphaFoldDB" id="A0A177SVF1"/>